<gene>
    <name evidence="3" type="ORF">E0L32_011392</name>
</gene>
<dbReference type="AlphaFoldDB" id="A0A507BJB9"/>
<feature type="transmembrane region" description="Helical" evidence="2">
    <location>
        <begin position="37"/>
        <end position="56"/>
    </location>
</feature>
<keyword evidence="2" id="KW-0812">Transmembrane</keyword>
<feature type="compositionally biased region" description="Low complexity" evidence="1">
    <location>
        <begin position="268"/>
        <end position="279"/>
    </location>
</feature>
<evidence type="ECO:0000313" key="3">
    <source>
        <dbReference type="EMBL" id="TPX18914.1"/>
    </source>
</evidence>
<feature type="compositionally biased region" description="Gly residues" evidence="1">
    <location>
        <begin position="224"/>
        <end position="244"/>
    </location>
</feature>
<feature type="compositionally biased region" description="Gly residues" evidence="1">
    <location>
        <begin position="147"/>
        <end position="169"/>
    </location>
</feature>
<reference evidence="3 4" key="1">
    <citation type="submission" date="2019-06" db="EMBL/GenBank/DDBJ databases">
        <title>Draft genome sequence of the filamentous fungus Phialemoniopsis curvata isolated from diesel fuel.</title>
        <authorList>
            <person name="Varaljay V.A."/>
            <person name="Lyon W.J."/>
            <person name="Crouch A.L."/>
            <person name="Drake C.E."/>
            <person name="Hollomon J.M."/>
            <person name="Nadeau L.J."/>
            <person name="Nunn H.S."/>
            <person name="Stevenson B.S."/>
            <person name="Bojanowski C.L."/>
            <person name="Crookes-Goodson W.J."/>
        </authorList>
    </citation>
    <scope>NUCLEOTIDE SEQUENCE [LARGE SCALE GENOMIC DNA]</scope>
    <source>
        <strain evidence="3 4">D216</strain>
    </source>
</reference>
<name>A0A507BJB9_9PEZI</name>
<feature type="region of interest" description="Disordered" evidence="1">
    <location>
        <begin position="222"/>
        <end position="303"/>
    </location>
</feature>
<organism evidence="3 4">
    <name type="scientific">Thyridium curvatum</name>
    <dbReference type="NCBI Taxonomy" id="1093900"/>
    <lineage>
        <taxon>Eukaryota</taxon>
        <taxon>Fungi</taxon>
        <taxon>Dikarya</taxon>
        <taxon>Ascomycota</taxon>
        <taxon>Pezizomycotina</taxon>
        <taxon>Sordariomycetes</taxon>
        <taxon>Sordariomycetidae</taxon>
        <taxon>Thyridiales</taxon>
        <taxon>Thyridiaceae</taxon>
        <taxon>Thyridium</taxon>
    </lineage>
</organism>
<dbReference type="OrthoDB" id="5414285at2759"/>
<dbReference type="EMBL" id="SKBQ01000105">
    <property type="protein sequence ID" value="TPX18914.1"/>
    <property type="molecule type" value="Genomic_DNA"/>
</dbReference>
<dbReference type="GeneID" id="41978839"/>
<dbReference type="InParanoid" id="A0A507BJB9"/>
<feature type="compositionally biased region" description="Basic and acidic residues" evidence="1">
    <location>
        <begin position="292"/>
        <end position="303"/>
    </location>
</feature>
<dbReference type="Proteomes" id="UP000319257">
    <property type="component" value="Unassembled WGS sequence"/>
</dbReference>
<comment type="caution">
    <text evidence="3">The sequence shown here is derived from an EMBL/GenBank/DDBJ whole genome shotgun (WGS) entry which is preliminary data.</text>
</comment>
<keyword evidence="2" id="KW-0472">Membrane</keyword>
<feature type="transmembrane region" description="Helical" evidence="2">
    <location>
        <begin position="6"/>
        <end position="25"/>
    </location>
</feature>
<keyword evidence="2" id="KW-1133">Transmembrane helix</keyword>
<sequence length="303" mass="31691">MNTAGVIILVLVLFLVGGAVGWVLFTRWRAQRLGVSSSLKPLVLAFSFLLLSAMLAPPGGATLGARFAQDNPPPLSIHTDKRLTIKTQRNKQLPPPSWSSFIPFVRSEPSYGVQPARGGVVGWFNDQVRKFRNRNNRSAAGAYEGASGVGGASAGGGSHVGTGRQGRAGFGPLDPDDAWDARVGAEADMYGPSSYYEEQELGSHPQHGGSSYAMNLARDEEEMGAGGGQGRRGRTGAPGTGGGRANPFEDDAEPSNMSLRGVSPRPIDTSAAAATPAKKGGPKDGGSAESSPTERRSVFRENV</sequence>
<feature type="region of interest" description="Disordered" evidence="1">
    <location>
        <begin position="143"/>
        <end position="179"/>
    </location>
</feature>
<dbReference type="RefSeq" id="XP_031000625.1">
    <property type="nucleotide sequence ID" value="XM_031134117.1"/>
</dbReference>
<keyword evidence="4" id="KW-1185">Reference proteome</keyword>
<accession>A0A507BJB9</accession>
<evidence type="ECO:0000256" key="1">
    <source>
        <dbReference type="SAM" id="MobiDB-lite"/>
    </source>
</evidence>
<evidence type="ECO:0000313" key="4">
    <source>
        <dbReference type="Proteomes" id="UP000319257"/>
    </source>
</evidence>
<dbReference type="STRING" id="1093900.A0A507BJB9"/>
<evidence type="ECO:0000256" key="2">
    <source>
        <dbReference type="SAM" id="Phobius"/>
    </source>
</evidence>
<protein>
    <submittedName>
        <fullName evidence="3">Uncharacterized protein</fullName>
    </submittedName>
</protein>
<proteinExistence type="predicted"/>